<organism evidence="1 2">
    <name type="scientific">Maridesulfovibrio hydrothermalis AM13 = DSM 14728</name>
    <dbReference type="NCBI Taxonomy" id="1121451"/>
    <lineage>
        <taxon>Bacteria</taxon>
        <taxon>Pseudomonadati</taxon>
        <taxon>Thermodesulfobacteriota</taxon>
        <taxon>Desulfovibrionia</taxon>
        <taxon>Desulfovibrionales</taxon>
        <taxon>Desulfovibrionaceae</taxon>
        <taxon>Maridesulfovibrio</taxon>
    </lineage>
</organism>
<evidence type="ECO:0008006" key="3">
    <source>
        <dbReference type="Google" id="ProtNLM"/>
    </source>
</evidence>
<dbReference type="EMBL" id="FO203522">
    <property type="protein sequence ID" value="CCO22580.1"/>
    <property type="molecule type" value="Genomic_DNA"/>
</dbReference>
<dbReference type="NCBIfam" id="NF047593">
    <property type="entry name" value="IS66_ISAeme5_TnpA"/>
    <property type="match status" value="1"/>
</dbReference>
<dbReference type="KEGG" id="dhy:DESAM_20289"/>
<name>L0R8S4_9BACT</name>
<reference evidence="1 2" key="1">
    <citation type="submission" date="2012-10" db="EMBL/GenBank/DDBJ databases">
        <authorList>
            <person name="Genoscope - CEA"/>
        </authorList>
    </citation>
    <scope>NUCLEOTIDE SEQUENCE [LARGE SCALE GENOMIC DNA]</scope>
    <source>
        <strain evidence="2">AM13 / DSM 14728</strain>
    </source>
</reference>
<dbReference type="RefSeq" id="WP_015335190.1">
    <property type="nucleotide sequence ID" value="NC_020055.1"/>
</dbReference>
<dbReference type="HOGENOM" id="CLU_1822256_0_0_7"/>
<keyword evidence="2" id="KW-1185">Reference proteome</keyword>
<evidence type="ECO:0000313" key="1">
    <source>
        <dbReference type="EMBL" id="CCO22580.1"/>
    </source>
</evidence>
<dbReference type="AlphaFoldDB" id="L0R8S4"/>
<dbReference type="STRING" id="1121451.DESAM_20289"/>
<accession>L0R8S4</accession>
<sequence>MNSWCKSGQGQAEFSRQVGISERSLNYWKRKFERRQNVGESQAVVAAPIPRDDGPEHCPQPIIIHAWHDLRLEVPADFAPESLEKIIHVLGRLASIPRSVIYYKPVPESGENLKFMRLIYEQYLRHPEFGSPRMTDKLREQ</sequence>
<protein>
    <recommendedName>
        <fullName evidence="3">Transposase</fullName>
    </recommendedName>
</protein>
<dbReference type="eggNOG" id="ENOG5030JMV">
    <property type="taxonomic scope" value="Bacteria"/>
</dbReference>
<proteinExistence type="predicted"/>
<evidence type="ECO:0000313" key="2">
    <source>
        <dbReference type="Proteomes" id="UP000010808"/>
    </source>
</evidence>
<dbReference type="PATRIC" id="fig|1121451.3.peg.564"/>
<dbReference type="Proteomes" id="UP000010808">
    <property type="component" value="Chromosome"/>
</dbReference>
<gene>
    <name evidence="1" type="ORF">DESAM_20289</name>
</gene>